<dbReference type="Proteomes" id="UP001550378">
    <property type="component" value="Unassembled WGS sequence"/>
</dbReference>
<dbReference type="Pfam" id="PF13193">
    <property type="entry name" value="AMP-binding_C"/>
    <property type="match status" value="1"/>
</dbReference>
<dbReference type="RefSeq" id="WP_359654063.1">
    <property type="nucleotide sequence ID" value="NZ_JBEXZP010000034.1"/>
</dbReference>
<dbReference type="EMBL" id="JBEXZR010000068">
    <property type="protein sequence ID" value="MEU0712590.1"/>
    <property type="molecule type" value="Genomic_DNA"/>
</dbReference>
<sequence length="571" mass="58812">MTDTEHLPGPGGRTARPGGPDGRSAHLPGPGTAHLPGPGTAHLPGPGTAHLPGPDGPTDVLTALLETARRRGDAPALTGPDGTTLGHRQLADAVRATARGLREAGMAPGERVLFSVRPGPEGVVLALGIIAAGATVVFVDPGAGPELFAARRELAAPRWAAAESLLYAASRYGRPLARRRGLLLPQYHRLGLRHIRAGRWLPGVPAGALSAKGLAAGPAGSFHPAPAPDQEALVVFTSGTTSAPRAVVHTRGSLGAGLARCGHALRMGDGDTVHTDQLMMGVPALITGARWTMPPYGFAPAADPVRYAAGLGGATHTFCVPADLPAVLDAVERGEATVPPSLRYVVLGGAPVLPGLLRRAARVMPSVRFLAVYGMTEILPVAVATGEEKLAHPGPGDLLGTPLPSVGLRTAPDGELLVSGPHLCRGYLGGPAMDEHATGDLARLEDGRLVLHGRKKDMLIRGRTNIYPGLYEPAITALPGVAEAVIVGVPDEYGDERVVLALVAEQPPASPDAFAESVRSLLPSVIDAAVLPDDVVVLDRIPVAGRSRKPDREALRVRLRPAAAHGTGAAR</sequence>
<dbReference type="InterPro" id="IPR042099">
    <property type="entry name" value="ANL_N_sf"/>
</dbReference>
<dbReference type="Pfam" id="PF00501">
    <property type="entry name" value="AMP-binding"/>
    <property type="match status" value="1"/>
</dbReference>
<keyword evidence="5" id="KW-1185">Reference proteome</keyword>
<dbReference type="InterPro" id="IPR045851">
    <property type="entry name" value="AMP-bd_C_sf"/>
</dbReference>
<dbReference type="CDD" id="cd04433">
    <property type="entry name" value="AFD_class_I"/>
    <property type="match status" value="1"/>
</dbReference>
<dbReference type="InterPro" id="IPR020845">
    <property type="entry name" value="AMP-binding_CS"/>
</dbReference>
<feature type="domain" description="AMP-binding enzyme C-terminal" evidence="3">
    <location>
        <begin position="472"/>
        <end position="542"/>
    </location>
</feature>
<dbReference type="Gene3D" id="3.40.50.12780">
    <property type="entry name" value="N-terminal domain of ligase-like"/>
    <property type="match status" value="1"/>
</dbReference>
<evidence type="ECO:0000313" key="4">
    <source>
        <dbReference type="EMBL" id="MEU0712590.1"/>
    </source>
</evidence>
<evidence type="ECO:0000313" key="5">
    <source>
        <dbReference type="Proteomes" id="UP001550378"/>
    </source>
</evidence>
<dbReference type="PANTHER" id="PTHR43767:SF1">
    <property type="entry name" value="NONRIBOSOMAL PEPTIDE SYNTHASE PES1 (EUROFUNG)-RELATED"/>
    <property type="match status" value="1"/>
</dbReference>
<dbReference type="SUPFAM" id="SSF56801">
    <property type="entry name" value="Acetyl-CoA synthetase-like"/>
    <property type="match status" value="1"/>
</dbReference>
<dbReference type="InterPro" id="IPR025110">
    <property type="entry name" value="AMP-bd_C"/>
</dbReference>
<reference evidence="4 5" key="1">
    <citation type="submission" date="2024-06" db="EMBL/GenBank/DDBJ databases">
        <title>The Natural Products Discovery Center: Release of the First 8490 Sequenced Strains for Exploring Actinobacteria Biosynthetic Diversity.</title>
        <authorList>
            <person name="Kalkreuter E."/>
            <person name="Kautsar S.A."/>
            <person name="Yang D."/>
            <person name="Bader C.D."/>
            <person name="Teijaro C.N."/>
            <person name="Fluegel L."/>
            <person name="Davis C.M."/>
            <person name="Simpson J.R."/>
            <person name="Lauterbach L."/>
            <person name="Steele A.D."/>
            <person name="Gui C."/>
            <person name="Meng S."/>
            <person name="Li G."/>
            <person name="Viehrig K."/>
            <person name="Ye F."/>
            <person name="Su P."/>
            <person name="Kiefer A.F."/>
            <person name="Nichols A."/>
            <person name="Cepeda A.J."/>
            <person name="Yan W."/>
            <person name="Fan B."/>
            <person name="Jiang Y."/>
            <person name="Adhikari A."/>
            <person name="Zheng C.-J."/>
            <person name="Schuster L."/>
            <person name="Cowan T.M."/>
            <person name="Smanski M.J."/>
            <person name="Chevrette M.G."/>
            <person name="De Carvalho L.P.S."/>
            <person name="Shen B."/>
        </authorList>
    </citation>
    <scope>NUCLEOTIDE SEQUENCE [LARGE SCALE GENOMIC DNA]</scope>
    <source>
        <strain evidence="4 5">NPDC006337</strain>
    </source>
</reference>
<gene>
    <name evidence="4" type="ORF">ABZ508_35095</name>
</gene>
<evidence type="ECO:0000256" key="1">
    <source>
        <dbReference type="SAM" id="MobiDB-lite"/>
    </source>
</evidence>
<evidence type="ECO:0000259" key="2">
    <source>
        <dbReference type="Pfam" id="PF00501"/>
    </source>
</evidence>
<dbReference type="PROSITE" id="PS00455">
    <property type="entry name" value="AMP_BINDING"/>
    <property type="match status" value="1"/>
</dbReference>
<dbReference type="InterPro" id="IPR000873">
    <property type="entry name" value="AMP-dep_synth/lig_dom"/>
</dbReference>
<feature type="region of interest" description="Disordered" evidence="1">
    <location>
        <begin position="1"/>
        <end position="59"/>
    </location>
</feature>
<dbReference type="InterPro" id="IPR050237">
    <property type="entry name" value="ATP-dep_AMP-bd_enzyme"/>
</dbReference>
<name>A0ABV2WGW9_9ACTN</name>
<dbReference type="PANTHER" id="PTHR43767">
    <property type="entry name" value="LONG-CHAIN-FATTY-ACID--COA LIGASE"/>
    <property type="match status" value="1"/>
</dbReference>
<comment type="caution">
    <text evidence="4">The sequence shown here is derived from an EMBL/GenBank/DDBJ whole genome shotgun (WGS) entry which is preliminary data.</text>
</comment>
<proteinExistence type="predicted"/>
<accession>A0ABV2WGW9</accession>
<dbReference type="Gene3D" id="3.30.300.30">
    <property type="match status" value="1"/>
</dbReference>
<evidence type="ECO:0000259" key="3">
    <source>
        <dbReference type="Pfam" id="PF13193"/>
    </source>
</evidence>
<protein>
    <submittedName>
        <fullName evidence="4">Class I adenylate-forming enzyme family protein</fullName>
    </submittedName>
</protein>
<organism evidence="4 5">
    <name type="scientific">Streptomyces lavendulocolor</name>
    <dbReference type="NCBI Taxonomy" id="67316"/>
    <lineage>
        <taxon>Bacteria</taxon>
        <taxon>Bacillati</taxon>
        <taxon>Actinomycetota</taxon>
        <taxon>Actinomycetes</taxon>
        <taxon>Kitasatosporales</taxon>
        <taxon>Streptomycetaceae</taxon>
        <taxon>Streptomyces</taxon>
    </lineage>
</organism>
<feature type="domain" description="AMP-dependent synthetase/ligase" evidence="2">
    <location>
        <begin position="66"/>
        <end position="428"/>
    </location>
</feature>